<accession>A0AAV5V6W3</accession>
<name>A0AAV5V6W3_9BILA</name>
<evidence type="ECO:0000313" key="2">
    <source>
        <dbReference type="Proteomes" id="UP001432322"/>
    </source>
</evidence>
<dbReference type="EMBL" id="BTSY01000002">
    <property type="protein sequence ID" value="GMT14275.1"/>
    <property type="molecule type" value="Genomic_DNA"/>
</dbReference>
<reference evidence="1" key="1">
    <citation type="submission" date="2023-10" db="EMBL/GenBank/DDBJ databases">
        <title>Genome assembly of Pristionchus species.</title>
        <authorList>
            <person name="Yoshida K."/>
            <person name="Sommer R.J."/>
        </authorList>
    </citation>
    <scope>NUCLEOTIDE SEQUENCE</scope>
    <source>
        <strain evidence="1">RS5133</strain>
    </source>
</reference>
<proteinExistence type="predicted"/>
<keyword evidence="2" id="KW-1185">Reference proteome</keyword>
<protein>
    <submittedName>
        <fullName evidence="1">Uncharacterized protein</fullName>
    </submittedName>
</protein>
<sequence length="119" mass="13636">MLGDILTHNQVLIRNKDKANLSKLLNNLYPGIVAEVIVENFSRLSSHGDEIFTVVEFVMSNADNLTFEKLREAIRNNPSSSANWSQVIMKGMEMNYIKNELAKRRDTYERAVKEFISSL</sequence>
<evidence type="ECO:0000313" key="1">
    <source>
        <dbReference type="EMBL" id="GMT14275.1"/>
    </source>
</evidence>
<gene>
    <name evidence="1" type="ORF">PFISCL1PPCAC_5572</name>
</gene>
<dbReference type="AlphaFoldDB" id="A0AAV5V6W3"/>
<comment type="caution">
    <text evidence="1">The sequence shown here is derived from an EMBL/GenBank/DDBJ whole genome shotgun (WGS) entry which is preliminary data.</text>
</comment>
<organism evidence="1 2">
    <name type="scientific">Pristionchus fissidentatus</name>
    <dbReference type="NCBI Taxonomy" id="1538716"/>
    <lineage>
        <taxon>Eukaryota</taxon>
        <taxon>Metazoa</taxon>
        <taxon>Ecdysozoa</taxon>
        <taxon>Nematoda</taxon>
        <taxon>Chromadorea</taxon>
        <taxon>Rhabditida</taxon>
        <taxon>Rhabditina</taxon>
        <taxon>Diplogasteromorpha</taxon>
        <taxon>Diplogasteroidea</taxon>
        <taxon>Neodiplogasteridae</taxon>
        <taxon>Pristionchus</taxon>
    </lineage>
</organism>
<dbReference type="Proteomes" id="UP001432322">
    <property type="component" value="Unassembled WGS sequence"/>
</dbReference>